<evidence type="ECO:0000256" key="8">
    <source>
        <dbReference type="SAM" id="SignalP"/>
    </source>
</evidence>
<keyword evidence="3" id="KW-0449">Lipoprotein</keyword>
<evidence type="ECO:0000256" key="4">
    <source>
        <dbReference type="ARBA" id="ARBA00022729"/>
    </source>
</evidence>
<dbReference type="FunFam" id="1.20.58.1040:FF:000001">
    <property type="entry name" value="Glucan endo-1,3-beta-glucosidase 4"/>
    <property type="match status" value="1"/>
</dbReference>
<gene>
    <name evidence="10" type="ORF">SI8410_09013246</name>
</gene>
<dbReference type="AlphaFoldDB" id="A0A7I8KZR0"/>
<sequence>MAAVALLLSFLLIRTPEFAFLARAEDADRPPDARVQSMADGTVVPAELWCVAKNNADDGPLQAALDWACGLGGADCRPIQQGGACFEPNDIQFHASYAFNDYYLRNGVSQQACDFGGTAALTSLNPSNTNCRFSSSSSTKNGSFTGSAAGTAAGRGPAGADISGGSIGARWARPPTLAVLLAISAAIA</sequence>
<feature type="domain" description="X8" evidence="9">
    <location>
        <begin position="48"/>
        <end position="133"/>
    </location>
</feature>
<dbReference type="GO" id="GO:0098552">
    <property type="term" value="C:side of membrane"/>
    <property type="evidence" value="ECO:0007669"/>
    <property type="project" value="UniProtKB-KW"/>
</dbReference>
<keyword evidence="6" id="KW-1015">Disulfide bond</keyword>
<evidence type="ECO:0000259" key="9">
    <source>
        <dbReference type="SMART" id="SM00768"/>
    </source>
</evidence>
<dbReference type="Gene3D" id="1.20.58.1040">
    <property type="match status" value="1"/>
</dbReference>
<name>A0A7I8KZR0_SPIIN</name>
<keyword evidence="2" id="KW-1003">Cell membrane</keyword>
<keyword evidence="5" id="KW-0472">Membrane</keyword>
<evidence type="ECO:0000256" key="1">
    <source>
        <dbReference type="ARBA" id="ARBA00004609"/>
    </source>
</evidence>
<evidence type="ECO:0000256" key="7">
    <source>
        <dbReference type="ARBA" id="ARBA00023180"/>
    </source>
</evidence>
<evidence type="ECO:0000256" key="2">
    <source>
        <dbReference type="ARBA" id="ARBA00022475"/>
    </source>
</evidence>
<keyword evidence="11" id="KW-1185">Reference proteome</keyword>
<keyword evidence="7" id="KW-0325">Glycoprotein</keyword>
<dbReference type="InterPro" id="IPR044788">
    <property type="entry name" value="X8_dom_prot"/>
</dbReference>
<accession>A0A7I8KZR0</accession>
<dbReference type="Pfam" id="PF07983">
    <property type="entry name" value="X8"/>
    <property type="match status" value="1"/>
</dbReference>
<dbReference type="GO" id="GO:0009506">
    <property type="term" value="C:plasmodesma"/>
    <property type="evidence" value="ECO:0007669"/>
    <property type="project" value="UniProtKB-ARBA"/>
</dbReference>
<dbReference type="GO" id="GO:0005886">
    <property type="term" value="C:plasma membrane"/>
    <property type="evidence" value="ECO:0007669"/>
    <property type="project" value="UniProtKB-SubCell"/>
</dbReference>
<evidence type="ECO:0000256" key="5">
    <source>
        <dbReference type="ARBA" id="ARBA00023136"/>
    </source>
</evidence>
<dbReference type="PANTHER" id="PTHR31044:SF33">
    <property type="entry name" value="PLASMODESMATA CALLOSE-BINDING PROTEIN 5"/>
    <property type="match status" value="1"/>
</dbReference>
<dbReference type="EMBL" id="LR746272">
    <property type="protein sequence ID" value="CAA7402568.1"/>
    <property type="molecule type" value="Genomic_DNA"/>
</dbReference>
<feature type="signal peptide" evidence="8">
    <location>
        <begin position="1"/>
        <end position="19"/>
    </location>
</feature>
<dbReference type="InterPro" id="IPR012946">
    <property type="entry name" value="X8"/>
</dbReference>
<reference evidence="10" key="1">
    <citation type="submission" date="2020-02" db="EMBL/GenBank/DDBJ databases">
        <authorList>
            <person name="Scholz U."/>
            <person name="Mascher M."/>
            <person name="Fiebig A."/>
        </authorList>
    </citation>
    <scope>NUCLEOTIDE SEQUENCE</scope>
</reference>
<dbReference type="SMART" id="SM00768">
    <property type="entry name" value="X8"/>
    <property type="match status" value="1"/>
</dbReference>
<dbReference type="OrthoDB" id="1919050at2759"/>
<evidence type="ECO:0000313" key="10">
    <source>
        <dbReference type="EMBL" id="CAA7402568.1"/>
    </source>
</evidence>
<protein>
    <recommendedName>
        <fullName evidence="9">X8 domain-containing protein</fullName>
    </recommendedName>
</protein>
<keyword evidence="3" id="KW-0336">GPI-anchor</keyword>
<dbReference type="PANTHER" id="PTHR31044">
    <property type="entry name" value="BETA-1,3 GLUCANASE"/>
    <property type="match status" value="1"/>
</dbReference>
<organism evidence="10 11">
    <name type="scientific">Spirodela intermedia</name>
    <name type="common">Intermediate duckweed</name>
    <dbReference type="NCBI Taxonomy" id="51605"/>
    <lineage>
        <taxon>Eukaryota</taxon>
        <taxon>Viridiplantae</taxon>
        <taxon>Streptophyta</taxon>
        <taxon>Embryophyta</taxon>
        <taxon>Tracheophyta</taxon>
        <taxon>Spermatophyta</taxon>
        <taxon>Magnoliopsida</taxon>
        <taxon>Liliopsida</taxon>
        <taxon>Araceae</taxon>
        <taxon>Lemnoideae</taxon>
        <taxon>Spirodela</taxon>
    </lineage>
</organism>
<comment type="subcellular location">
    <subcellularLocation>
        <location evidence="1">Cell membrane</location>
        <topology evidence="1">Lipid-anchor</topology>
        <topology evidence="1">GPI-anchor</topology>
    </subcellularLocation>
</comment>
<proteinExistence type="predicted"/>
<evidence type="ECO:0000313" key="11">
    <source>
        <dbReference type="Proteomes" id="UP000663760"/>
    </source>
</evidence>
<evidence type="ECO:0000256" key="6">
    <source>
        <dbReference type="ARBA" id="ARBA00023157"/>
    </source>
</evidence>
<keyword evidence="4 8" id="KW-0732">Signal</keyword>
<evidence type="ECO:0000256" key="3">
    <source>
        <dbReference type="ARBA" id="ARBA00022622"/>
    </source>
</evidence>
<dbReference type="Proteomes" id="UP000663760">
    <property type="component" value="Chromosome 9"/>
</dbReference>
<feature type="chain" id="PRO_5029762897" description="X8 domain-containing protein" evidence="8">
    <location>
        <begin position="20"/>
        <end position="188"/>
    </location>
</feature>